<dbReference type="GO" id="GO:0005634">
    <property type="term" value="C:nucleus"/>
    <property type="evidence" value="ECO:0007669"/>
    <property type="project" value="TreeGrafter"/>
</dbReference>
<gene>
    <name evidence="8" type="ORF">NLJ89_g8098</name>
</gene>
<dbReference type="OrthoDB" id="10256309at2759"/>
<dbReference type="CDD" id="cd02568">
    <property type="entry name" value="PseudoU_synth_PUS1_PUS2"/>
    <property type="match status" value="1"/>
</dbReference>
<protein>
    <recommendedName>
        <fullName evidence="10">Pseudouridine synthase</fullName>
    </recommendedName>
</protein>
<dbReference type="GO" id="GO:0031119">
    <property type="term" value="P:tRNA pseudouridine synthesis"/>
    <property type="evidence" value="ECO:0007669"/>
    <property type="project" value="InterPro"/>
</dbReference>
<comment type="caution">
    <text evidence="8">The sequence shown here is derived from an EMBL/GenBank/DDBJ whole genome shotgun (WGS) entry which is preliminary data.</text>
</comment>
<evidence type="ECO:0000256" key="4">
    <source>
        <dbReference type="ARBA" id="ARBA00036943"/>
    </source>
</evidence>
<dbReference type="FunFam" id="3.30.70.580:FF:000002">
    <property type="entry name" value="tRNA pseudouridine synthase"/>
    <property type="match status" value="1"/>
</dbReference>
<evidence type="ECO:0000313" key="8">
    <source>
        <dbReference type="EMBL" id="KAJ3504133.1"/>
    </source>
</evidence>
<keyword evidence="3" id="KW-0413">Isomerase</keyword>
<dbReference type="PANTHER" id="PTHR11142:SF4">
    <property type="entry name" value="PSEUDOURIDYLATE SYNTHASE 1 HOMOLOG"/>
    <property type="match status" value="1"/>
</dbReference>
<feature type="compositionally biased region" description="Basic residues" evidence="7">
    <location>
        <begin position="86"/>
        <end position="103"/>
    </location>
</feature>
<feature type="region of interest" description="Disordered" evidence="7">
    <location>
        <begin position="1"/>
        <end position="126"/>
    </location>
</feature>
<dbReference type="Proteomes" id="UP001148786">
    <property type="component" value="Unassembled WGS sequence"/>
</dbReference>
<evidence type="ECO:0000256" key="2">
    <source>
        <dbReference type="ARBA" id="ARBA00022694"/>
    </source>
</evidence>
<evidence type="ECO:0000256" key="5">
    <source>
        <dbReference type="PIRSR" id="PIRSR641708-1"/>
    </source>
</evidence>
<dbReference type="InterPro" id="IPR020094">
    <property type="entry name" value="TruA/RsuA/RluB/E/F_N"/>
</dbReference>
<accession>A0A9W8JV29</accession>
<dbReference type="InterPro" id="IPR020103">
    <property type="entry name" value="PsdUridine_synth_cat_dom_sf"/>
</dbReference>
<sequence>MSPESSSELKKRAADEPTEESSPTDSKRARADTTQAVASTSSIGTSTQVPDRIQNEVDDGETGMDVDVDEEGGQPTPKQEGTSRQAKGKRKEKKNGRGRVGRRTRNDEEEREPELGPDGLPIPKAPRLPKRQCALLLGFCGSGYSGMQIQPDHTRTIEGVLFNALVKVGAVSQDNADNPVKVGLARAARTDAGVHAAGNLVSLKMIMTIPGVKDLVGRINEELPPEIRLWGFSRVQNSFNARLICESRKYTYFFPTYLLIPPKPGSNFANTWTKHVGADAASKPHPFWENNDAGTKEEDMVRKRAWRISPEQVGGLRSLAERYHGTHNFHNFTVGREFGDRSNYRYMKKIEIADPVVYGDTEWISVLFHGQSFMLHQLYGQRDVFVPKMPALGLLLEEPLYGSYNQRMTVNNEKLKPTDADYRPPIDFEPYREQINAFKEEFIYINMRGVEDRDGLFDAWIRSIDMYSGNDLLYLNPTGAIPDDAVIVKGVKRASAFREKKVFDTTSFTNHAEIKKKLEEDDGEVEEEEVIDKKNIEETEG</sequence>
<feature type="compositionally biased region" description="Acidic residues" evidence="7">
    <location>
        <begin position="520"/>
        <end position="530"/>
    </location>
</feature>
<evidence type="ECO:0000256" key="6">
    <source>
        <dbReference type="PIRSR" id="PIRSR641708-2"/>
    </source>
</evidence>
<comment type="similarity">
    <text evidence="1">Belongs to the tRNA pseudouridine synthase TruA family.</text>
</comment>
<evidence type="ECO:0000256" key="7">
    <source>
        <dbReference type="SAM" id="MobiDB-lite"/>
    </source>
</evidence>
<feature type="compositionally biased region" description="Acidic residues" evidence="7">
    <location>
        <begin position="56"/>
        <end position="72"/>
    </location>
</feature>
<keyword evidence="9" id="KW-1185">Reference proteome</keyword>
<keyword evidence="2" id="KW-0819">tRNA processing</keyword>
<evidence type="ECO:0000313" key="9">
    <source>
        <dbReference type="Proteomes" id="UP001148786"/>
    </source>
</evidence>
<feature type="region of interest" description="Disordered" evidence="7">
    <location>
        <begin position="519"/>
        <end position="541"/>
    </location>
</feature>
<dbReference type="InterPro" id="IPR020095">
    <property type="entry name" value="PsdUridine_synth_TruA_C"/>
</dbReference>
<dbReference type="InterPro" id="IPR001406">
    <property type="entry name" value="PsdUridine_synth_TruA"/>
</dbReference>
<proteinExistence type="inferred from homology"/>
<feature type="compositionally biased region" description="Basic and acidic residues" evidence="7">
    <location>
        <begin position="531"/>
        <end position="541"/>
    </location>
</feature>
<feature type="binding site" evidence="6">
    <location>
        <position position="250"/>
    </location>
    <ligand>
        <name>substrate</name>
    </ligand>
</feature>
<evidence type="ECO:0000256" key="1">
    <source>
        <dbReference type="ARBA" id="ARBA00009375"/>
    </source>
</evidence>
<dbReference type="AlphaFoldDB" id="A0A9W8JV29"/>
<dbReference type="EMBL" id="JANKHO010001050">
    <property type="protein sequence ID" value="KAJ3504133.1"/>
    <property type="molecule type" value="Genomic_DNA"/>
</dbReference>
<comment type="catalytic activity">
    <reaction evidence="4">
        <text>a uridine in tRNA = a pseudouridine in tRNA</text>
        <dbReference type="Rhea" id="RHEA:54572"/>
        <dbReference type="Rhea" id="RHEA-COMP:13339"/>
        <dbReference type="Rhea" id="RHEA-COMP:13934"/>
        <dbReference type="ChEBI" id="CHEBI:65314"/>
        <dbReference type="ChEBI" id="CHEBI:65315"/>
    </reaction>
</comment>
<dbReference type="Gene3D" id="3.30.70.580">
    <property type="entry name" value="Pseudouridine synthase I, catalytic domain, N-terminal subdomain"/>
    <property type="match status" value="1"/>
</dbReference>
<dbReference type="Gene3D" id="3.30.70.660">
    <property type="entry name" value="Pseudouridine synthase I, catalytic domain, C-terminal subdomain"/>
    <property type="match status" value="2"/>
</dbReference>
<dbReference type="NCBIfam" id="TIGR00071">
    <property type="entry name" value="hisT_truA"/>
    <property type="match status" value="1"/>
</dbReference>
<dbReference type="InterPro" id="IPR041708">
    <property type="entry name" value="PUS1/PUS2-like"/>
</dbReference>
<organism evidence="8 9">
    <name type="scientific">Agrocybe chaxingu</name>
    <dbReference type="NCBI Taxonomy" id="84603"/>
    <lineage>
        <taxon>Eukaryota</taxon>
        <taxon>Fungi</taxon>
        <taxon>Dikarya</taxon>
        <taxon>Basidiomycota</taxon>
        <taxon>Agaricomycotina</taxon>
        <taxon>Agaricomycetes</taxon>
        <taxon>Agaricomycetidae</taxon>
        <taxon>Agaricales</taxon>
        <taxon>Agaricineae</taxon>
        <taxon>Strophariaceae</taxon>
        <taxon>Agrocybe</taxon>
    </lineage>
</organism>
<dbReference type="GO" id="GO:1990481">
    <property type="term" value="P:mRNA pseudouridine synthesis"/>
    <property type="evidence" value="ECO:0007669"/>
    <property type="project" value="TreeGrafter"/>
</dbReference>
<feature type="compositionally biased region" description="Polar residues" evidence="7">
    <location>
        <begin position="32"/>
        <end position="49"/>
    </location>
</feature>
<evidence type="ECO:0000256" key="3">
    <source>
        <dbReference type="ARBA" id="ARBA00023235"/>
    </source>
</evidence>
<feature type="active site" description="Nucleophile" evidence="5">
    <location>
        <position position="191"/>
    </location>
</feature>
<dbReference type="PANTHER" id="PTHR11142">
    <property type="entry name" value="PSEUDOURIDYLATE SYNTHASE"/>
    <property type="match status" value="1"/>
</dbReference>
<name>A0A9W8JV29_9AGAR</name>
<evidence type="ECO:0008006" key="10">
    <source>
        <dbReference type="Google" id="ProtNLM"/>
    </source>
</evidence>
<dbReference type="GO" id="GO:0003723">
    <property type="term" value="F:RNA binding"/>
    <property type="evidence" value="ECO:0007669"/>
    <property type="project" value="InterPro"/>
</dbReference>
<reference evidence="8" key="1">
    <citation type="submission" date="2022-07" db="EMBL/GenBank/DDBJ databases">
        <title>Genome Sequence of Agrocybe chaxingu.</title>
        <authorList>
            <person name="Buettner E."/>
        </authorList>
    </citation>
    <scope>NUCLEOTIDE SEQUENCE</scope>
    <source>
        <strain evidence="8">MP-N11</strain>
    </source>
</reference>
<dbReference type="GO" id="GO:0009982">
    <property type="term" value="F:pseudouridine synthase activity"/>
    <property type="evidence" value="ECO:0007669"/>
    <property type="project" value="InterPro"/>
</dbReference>
<dbReference type="SUPFAM" id="SSF55120">
    <property type="entry name" value="Pseudouridine synthase"/>
    <property type="match status" value="1"/>
</dbReference>